<accession>A0ABR0BE37</accession>
<feature type="chain" id="PRO_5046693843" evidence="2">
    <location>
        <begin position="18"/>
        <end position="99"/>
    </location>
</feature>
<evidence type="ECO:0000313" key="3">
    <source>
        <dbReference type="EMBL" id="KAK4071532.1"/>
    </source>
</evidence>
<evidence type="ECO:0000313" key="4">
    <source>
        <dbReference type="Proteomes" id="UP001287286"/>
    </source>
</evidence>
<keyword evidence="2" id="KW-0732">Signal</keyword>
<keyword evidence="4" id="KW-1185">Reference proteome</keyword>
<feature type="compositionally biased region" description="Low complexity" evidence="1">
    <location>
        <begin position="41"/>
        <end position="53"/>
    </location>
</feature>
<evidence type="ECO:0000256" key="1">
    <source>
        <dbReference type="SAM" id="MobiDB-lite"/>
    </source>
</evidence>
<feature type="region of interest" description="Disordered" evidence="1">
    <location>
        <begin position="41"/>
        <end position="70"/>
    </location>
</feature>
<feature type="compositionally biased region" description="Polar residues" evidence="1">
    <location>
        <begin position="58"/>
        <end position="70"/>
    </location>
</feature>
<gene>
    <name evidence="3" type="ORF">Purlil1_13411</name>
</gene>
<dbReference type="EMBL" id="JAWRVI010000215">
    <property type="protein sequence ID" value="KAK4071532.1"/>
    <property type="molecule type" value="Genomic_DNA"/>
</dbReference>
<organism evidence="3 4">
    <name type="scientific">Purpureocillium lilacinum</name>
    <name type="common">Paecilomyces lilacinus</name>
    <dbReference type="NCBI Taxonomy" id="33203"/>
    <lineage>
        <taxon>Eukaryota</taxon>
        <taxon>Fungi</taxon>
        <taxon>Dikarya</taxon>
        <taxon>Ascomycota</taxon>
        <taxon>Pezizomycotina</taxon>
        <taxon>Sordariomycetes</taxon>
        <taxon>Hypocreomycetidae</taxon>
        <taxon>Hypocreales</taxon>
        <taxon>Ophiocordycipitaceae</taxon>
        <taxon>Purpureocillium</taxon>
    </lineage>
</organism>
<comment type="caution">
    <text evidence="3">The sequence shown here is derived from an EMBL/GenBank/DDBJ whole genome shotgun (WGS) entry which is preliminary data.</text>
</comment>
<reference evidence="3 4" key="1">
    <citation type="journal article" date="2024" name="Microbiol. Resour. Announc.">
        <title>Genome annotations for the ascomycete fungi Trichoderma harzianum, Trichoderma aggressivum, and Purpureocillium lilacinum.</title>
        <authorList>
            <person name="Beijen E.P.W."/>
            <person name="Ohm R.A."/>
        </authorList>
    </citation>
    <scope>NUCLEOTIDE SEQUENCE [LARGE SCALE GENOMIC DNA]</scope>
    <source>
        <strain evidence="3 4">CBS 150709</strain>
    </source>
</reference>
<name>A0ABR0BE37_PURLI</name>
<proteinExistence type="predicted"/>
<dbReference type="Proteomes" id="UP001287286">
    <property type="component" value="Unassembled WGS sequence"/>
</dbReference>
<evidence type="ECO:0000256" key="2">
    <source>
        <dbReference type="SAM" id="SignalP"/>
    </source>
</evidence>
<protein>
    <submittedName>
        <fullName evidence="3">Uncharacterized protein</fullName>
    </submittedName>
</protein>
<feature type="signal peptide" evidence="2">
    <location>
        <begin position="1"/>
        <end position="17"/>
    </location>
</feature>
<sequence length="99" mass="9696">MLFTPFILAALGGSAIAQMSMSSAGMNSGMSMDPSISMSMPTMTSASTTGATTGKPLVTSTTPGGARATSNAAHGCEMPLRGLAGGLGLAILVAAGWQD</sequence>